<proteinExistence type="predicted"/>
<accession>A0A1A6C8Q2</accession>
<evidence type="ECO:0000313" key="1">
    <source>
        <dbReference type="EMBL" id="OBS10947.1"/>
    </source>
</evidence>
<evidence type="ECO:0000313" key="2">
    <source>
        <dbReference type="Proteomes" id="UP000029273"/>
    </source>
</evidence>
<dbReference type="Proteomes" id="UP000029273">
    <property type="component" value="Unassembled WGS sequence"/>
</dbReference>
<dbReference type="AlphaFoldDB" id="A0A1A6C8Q2"/>
<sequence length="53" mass="5430">MGFLNHSLALAIPYLIQYGYPAIIAAVMLEGIGVSTFGRTFVVAGGLPPGHGA</sequence>
<dbReference type="EMBL" id="JQSG02000001">
    <property type="protein sequence ID" value="OBS10947.1"/>
    <property type="molecule type" value="Genomic_DNA"/>
</dbReference>
<name>A0A1A6C8Q2_9GAMM</name>
<protein>
    <submittedName>
        <fullName evidence="1">Uncharacterized protein</fullName>
    </submittedName>
</protein>
<organism evidence="1 2">
    <name type="scientific">Acidihalobacter prosperus</name>
    <dbReference type="NCBI Taxonomy" id="160660"/>
    <lineage>
        <taxon>Bacteria</taxon>
        <taxon>Pseudomonadati</taxon>
        <taxon>Pseudomonadota</taxon>
        <taxon>Gammaproteobacteria</taxon>
        <taxon>Chromatiales</taxon>
        <taxon>Ectothiorhodospiraceae</taxon>
        <taxon>Acidihalobacter</taxon>
    </lineage>
</organism>
<keyword evidence="2" id="KW-1185">Reference proteome</keyword>
<gene>
    <name evidence="1" type="ORF">Thpro_020663</name>
</gene>
<dbReference type="RefSeq" id="WP_161489924.1">
    <property type="nucleotide sequence ID" value="NZ_JQSG02000001.1"/>
</dbReference>
<reference evidence="1 2" key="1">
    <citation type="journal article" date="2014" name="Genome Announc.">
        <title>Draft Genome Sequence of the Iron-Oxidizing, Acidophilic, and Halotolerant 'Thiobacillus prosperus' Type Strain DSM 5130.</title>
        <authorList>
            <person name="Ossandon F.J."/>
            <person name="Cardenas J.P."/>
            <person name="Corbett M."/>
            <person name="Quatrini R."/>
            <person name="Holmes D.S."/>
            <person name="Watkin E."/>
        </authorList>
    </citation>
    <scope>NUCLEOTIDE SEQUENCE [LARGE SCALE GENOMIC DNA]</scope>
    <source>
        <strain evidence="1 2">DSM 5130</strain>
    </source>
</reference>
<comment type="caution">
    <text evidence="1">The sequence shown here is derived from an EMBL/GenBank/DDBJ whole genome shotgun (WGS) entry which is preliminary data.</text>
</comment>